<feature type="signal peptide" evidence="1">
    <location>
        <begin position="1"/>
        <end position="23"/>
    </location>
</feature>
<reference evidence="2 3" key="1">
    <citation type="submission" date="2014-02" db="EMBL/GenBank/DDBJ databases">
        <authorList>
            <person name="Sears C."/>
            <person name="Carroll K."/>
            <person name="Sack B.R."/>
            <person name="Qadri F."/>
            <person name="Myers L.L."/>
            <person name="Chung G.-T."/>
            <person name="Escheverria P."/>
            <person name="Fraser C.M."/>
            <person name="Sadzewicz L."/>
            <person name="Shefchek K.A."/>
            <person name="Tallon L."/>
            <person name="Das S.P."/>
            <person name="Daugherty S."/>
            <person name="Mongodin E.F."/>
        </authorList>
    </citation>
    <scope>NUCLEOTIDE SEQUENCE [LARGE SCALE GENOMIC DNA]</scope>
    <source>
        <strain evidence="3">3988T(B)14</strain>
    </source>
</reference>
<accession>A0A015ST32</accession>
<evidence type="ECO:0000313" key="2">
    <source>
        <dbReference type="EMBL" id="EXY75344.1"/>
    </source>
</evidence>
<dbReference type="Gene3D" id="2.40.160.60">
    <property type="entry name" value="Outer membrane protein transport protein (OMPP1/FadL/TodX)"/>
    <property type="match status" value="1"/>
</dbReference>
<gene>
    <name evidence="2" type="ORF">M124_0916</name>
</gene>
<proteinExistence type="predicted"/>
<dbReference type="EMBL" id="JGCY01000244">
    <property type="protein sequence ID" value="EXY75344.1"/>
    <property type="molecule type" value="Genomic_DNA"/>
</dbReference>
<evidence type="ECO:0000313" key="3">
    <source>
        <dbReference type="Proteomes" id="UP000020529"/>
    </source>
</evidence>
<dbReference type="SUPFAM" id="SSF56935">
    <property type="entry name" value="Porins"/>
    <property type="match status" value="1"/>
</dbReference>
<keyword evidence="1" id="KW-0732">Signal</keyword>
<dbReference type="PATRIC" id="fig|1339315.3.peg.1710"/>
<evidence type="ECO:0008006" key="4">
    <source>
        <dbReference type="Google" id="ProtNLM"/>
    </source>
</evidence>
<sequence>MVGYKQTLCALLLTILLPGVAIAQNNTNSPYTRYGYGQLADQSFANSKAMGGIAYGLRDGSHINPLNPASYTAIDSLTFLFDGGFSMQNTNFNSEGTKLNAKNSSFDYIAMQFRLHQRVAMSIGLLPYSSVGYNMAKANNDVASEEARSVTSFAGDGGLHQLYVGLGVKVLKNLSVGANVSYFWGEITRQARITFPYNDNAFAFQHVDYLSVRDYKLDFGAQYTQQLGRKHAVTLGVVFSPKKDLHNEAYVQRSTLTNSNSTQAVTTNTVDTVATFGMPNSFGVGLTYEYDKRLIVGADFNLQKWGDVTYMNQPNAFCDAMKISVGAEYMPSRFSRSYLAHIKYRVGGYYSEPYYKIGGERASREYGVTAGLGLPLPGSRSLINVSAQYIKVHGLKAGMVDENTLRLSIGITFNEGWFFKRKVK</sequence>
<comment type="caution">
    <text evidence="2">The sequence shown here is derived from an EMBL/GenBank/DDBJ whole genome shotgun (WGS) entry which is preliminary data.</text>
</comment>
<name>A0A015ST32_BACFG</name>
<protein>
    <recommendedName>
        <fullName evidence="4">Outer membrane protein</fullName>
    </recommendedName>
</protein>
<dbReference type="AlphaFoldDB" id="A0A015ST32"/>
<feature type="chain" id="PRO_5001476261" description="Outer membrane protein" evidence="1">
    <location>
        <begin position="24"/>
        <end position="424"/>
    </location>
</feature>
<evidence type="ECO:0000256" key="1">
    <source>
        <dbReference type="SAM" id="SignalP"/>
    </source>
</evidence>
<dbReference type="Proteomes" id="UP000020529">
    <property type="component" value="Unassembled WGS sequence"/>
</dbReference>
<dbReference type="RefSeq" id="WP_022347636.1">
    <property type="nucleotide sequence ID" value="NZ_JGCY01000244.1"/>
</dbReference>
<organism evidence="2 3">
    <name type="scientific">Bacteroides fragilis str. 3988T(B)14</name>
    <dbReference type="NCBI Taxonomy" id="1339315"/>
    <lineage>
        <taxon>Bacteria</taxon>
        <taxon>Pseudomonadati</taxon>
        <taxon>Bacteroidota</taxon>
        <taxon>Bacteroidia</taxon>
        <taxon>Bacteroidales</taxon>
        <taxon>Bacteroidaceae</taxon>
        <taxon>Bacteroides</taxon>
    </lineage>
</organism>